<dbReference type="InterPro" id="IPR024442">
    <property type="entry name" value="Transposase_Zn_ribbon"/>
</dbReference>
<dbReference type="RefSeq" id="WP_134523038.1">
    <property type="nucleotide sequence ID" value="NZ_SOHH01000056.1"/>
</dbReference>
<dbReference type="Proteomes" id="UP000298313">
    <property type="component" value="Unassembled WGS sequence"/>
</dbReference>
<feature type="domain" description="ISXO2-like transposase" evidence="1">
    <location>
        <begin position="131"/>
        <end position="278"/>
    </location>
</feature>
<comment type="caution">
    <text evidence="2">The sequence shown here is derived from an EMBL/GenBank/DDBJ whole genome shotgun (WGS) entry which is preliminary data.</text>
</comment>
<keyword evidence="3" id="KW-1185">Reference proteome</keyword>
<proteinExistence type="predicted"/>
<evidence type="ECO:0000313" key="2">
    <source>
        <dbReference type="EMBL" id="TFD79219.1"/>
    </source>
</evidence>
<dbReference type="SMART" id="SM01126">
    <property type="entry name" value="DDE_Tnp_IS1595"/>
    <property type="match status" value="1"/>
</dbReference>
<dbReference type="NCBIfam" id="NF033547">
    <property type="entry name" value="transpos_IS1595"/>
    <property type="match status" value="1"/>
</dbReference>
<dbReference type="AlphaFoldDB" id="A0A4V3IVL7"/>
<dbReference type="PANTHER" id="PTHR47163">
    <property type="entry name" value="DDE_TNP_IS1595 DOMAIN-CONTAINING PROTEIN"/>
    <property type="match status" value="1"/>
</dbReference>
<protein>
    <submittedName>
        <fullName evidence="2">IS1595 family transposase</fullName>
    </submittedName>
</protein>
<accession>A0A4V3IVL7</accession>
<dbReference type="EMBL" id="SOHH01000056">
    <property type="protein sequence ID" value="TFD79219.1"/>
    <property type="molecule type" value="Genomic_DNA"/>
</dbReference>
<organism evidence="2 3">
    <name type="scientific">Cryobacterium fucosi</name>
    <dbReference type="NCBI Taxonomy" id="1259157"/>
    <lineage>
        <taxon>Bacteria</taxon>
        <taxon>Bacillati</taxon>
        <taxon>Actinomycetota</taxon>
        <taxon>Actinomycetes</taxon>
        <taxon>Micrococcales</taxon>
        <taxon>Microbacteriaceae</taxon>
        <taxon>Cryobacterium</taxon>
    </lineage>
</organism>
<reference evidence="2 3" key="1">
    <citation type="submission" date="2019-03" db="EMBL/GenBank/DDBJ databases">
        <title>Genomics of glacier-inhabiting Cryobacterium strains.</title>
        <authorList>
            <person name="Liu Q."/>
            <person name="Xin Y.-H."/>
        </authorList>
    </citation>
    <scope>NUCLEOTIDE SEQUENCE [LARGE SCALE GENOMIC DNA]</scope>
    <source>
        <strain evidence="2 3">Hh4</strain>
    </source>
</reference>
<dbReference type="Pfam" id="PF12760">
    <property type="entry name" value="Zn_ribbon_IS1595"/>
    <property type="match status" value="1"/>
</dbReference>
<evidence type="ECO:0000313" key="3">
    <source>
        <dbReference type="Proteomes" id="UP000298313"/>
    </source>
</evidence>
<dbReference type="InterPro" id="IPR053164">
    <property type="entry name" value="IS1016-like_transposase"/>
</dbReference>
<name>A0A4V3IVL7_9MICO</name>
<dbReference type="Pfam" id="PF12762">
    <property type="entry name" value="DDE_Tnp_IS1595"/>
    <property type="match status" value="1"/>
</dbReference>
<gene>
    <name evidence="2" type="ORF">E3T48_06530</name>
</gene>
<evidence type="ECO:0000259" key="1">
    <source>
        <dbReference type="SMART" id="SM01126"/>
    </source>
</evidence>
<sequence>MAKPSFPRTILEFQARFADEQTCLDYLFECRWPEGYVCPRCQGRVPWQVAGRGVWECAACRYQVSVTAGTVLHKTHTALHVWFWAAYLMTTATPGISAMQIQRQLGLSRYQTAWTILHKLRRAMVNPDRSLLTGEVEVDECQVGGRETGRRGGRSLIAKAALVAVAVEVRGNGSGRVRMAVIPNASGDTLCGFVADNVAPGATVHTDGWMGYTGLTKNGYDHRKRSQRAAKKIGDTDPVLPRVHRAISNFKTWLRGTHRSVSNEHLDVYMNEFTFRYNRRNTPMAAFQTLLGLGAQQAPTTYRQIADQGPKAQRDLS</sequence>
<dbReference type="PANTHER" id="PTHR47163:SF2">
    <property type="entry name" value="SI:DKEY-17M8.2"/>
    <property type="match status" value="1"/>
</dbReference>
<dbReference type="OrthoDB" id="5365332at2"/>
<dbReference type="InterPro" id="IPR024445">
    <property type="entry name" value="Tnp_ISXO2-like"/>
</dbReference>